<dbReference type="RefSeq" id="WP_119766116.1">
    <property type="nucleotide sequence ID" value="NZ_QYUJ01000014.1"/>
</dbReference>
<dbReference type="Proteomes" id="UP000286287">
    <property type="component" value="Unassembled WGS sequence"/>
</dbReference>
<reference evidence="1 2" key="1">
    <citation type="submission" date="2018-09" db="EMBL/GenBank/DDBJ databases">
        <authorList>
            <person name="Zhu H."/>
        </authorList>
    </citation>
    <scope>NUCLEOTIDE SEQUENCE [LARGE SCALE GENOMIC DNA]</scope>
    <source>
        <strain evidence="1 2">K2S05-167</strain>
    </source>
</reference>
<accession>A0A418VB81</accession>
<proteinExistence type="predicted"/>
<comment type="caution">
    <text evidence="1">The sequence shown here is derived from an EMBL/GenBank/DDBJ whole genome shotgun (WGS) entry which is preliminary data.</text>
</comment>
<organism evidence="1 2">
    <name type="scientific">Deinococcus cavernae</name>
    <dbReference type="NCBI Taxonomy" id="2320857"/>
    <lineage>
        <taxon>Bacteria</taxon>
        <taxon>Thermotogati</taxon>
        <taxon>Deinococcota</taxon>
        <taxon>Deinococci</taxon>
        <taxon>Deinococcales</taxon>
        <taxon>Deinococcaceae</taxon>
        <taxon>Deinococcus</taxon>
    </lineage>
</organism>
<dbReference type="OrthoDB" id="55224at2"/>
<gene>
    <name evidence="1" type="ORF">D3875_19360</name>
</gene>
<name>A0A418VB81_9DEIO</name>
<sequence length="93" mass="10328">MDLTSLEKTGKFAELADWVHTFNSVHGVHLVVLYLCCGELRLPWAFQVWRGKGTPSPAQLALKLLRTIPAALLAGKQRPRLHADGGFESTEFI</sequence>
<evidence type="ECO:0000313" key="2">
    <source>
        <dbReference type="Proteomes" id="UP000286287"/>
    </source>
</evidence>
<evidence type="ECO:0008006" key="3">
    <source>
        <dbReference type="Google" id="ProtNLM"/>
    </source>
</evidence>
<keyword evidence="2" id="KW-1185">Reference proteome</keyword>
<protein>
    <recommendedName>
        <fullName evidence="3">Transposase IS4-like domain-containing protein</fullName>
    </recommendedName>
</protein>
<dbReference type="AlphaFoldDB" id="A0A418VB81"/>
<evidence type="ECO:0000313" key="1">
    <source>
        <dbReference type="EMBL" id="RJF73383.1"/>
    </source>
</evidence>
<dbReference type="EMBL" id="QYUJ01000014">
    <property type="protein sequence ID" value="RJF73383.1"/>
    <property type="molecule type" value="Genomic_DNA"/>
</dbReference>